<reference evidence="2 3" key="1">
    <citation type="journal article" date="2015" name="Genome Biol.">
        <title>Comparative genomics of Steinernema reveals deeply conserved gene regulatory networks.</title>
        <authorList>
            <person name="Dillman A.R."/>
            <person name="Macchietto M."/>
            <person name="Porter C.F."/>
            <person name="Rogers A."/>
            <person name="Williams B."/>
            <person name="Antoshechkin I."/>
            <person name="Lee M.M."/>
            <person name="Goodwin Z."/>
            <person name="Lu X."/>
            <person name="Lewis E.E."/>
            <person name="Goodrich-Blair H."/>
            <person name="Stock S.P."/>
            <person name="Adams B.J."/>
            <person name="Sternberg P.W."/>
            <person name="Mortazavi A."/>
        </authorList>
    </citation>
    <scope>NUCLEOTIDE SEQUENCE [LARGE SCALE GENOMIC DNA]</scope>
    <source>
        <strain evidence="2 3">ALL</strain>
    </source>
</reference>
<feature type="compositionally biased region" description="Pro residues" evidence="1">
    <location>
        <begin position="276"/>
        <end position="288"/>
    </location>
</feature>
<evidence type="ECO:0000256" key="1">
    <source>
        <dbReference type="SAM" id="MobiDB-lite"/>
    </source>
</evidence>
<accession>A0A4V5ZYC0</accession>
<dbReference type="CDD" id="cd22744">
    <property type="entry name" value="OTU"/>
    <property type="match status" value="1"/>
</dbReference>
<gene>
    <name evidence="2" type="ORF">L596_026936</name>
</gene>
<protein>
    <submittedName>
        <fullName evidence="2">Uncharacterized protein</fullName>
    </submittedName>
</protein>
<dbReference type="Proteomes" id="UP000298663">
    <property type="component" value="Unassembled WGS sequence"/>
</dbReference>
<dbReference type="AlphaFoldDB" id="A0A4V5ZYC0"/>
<comment type="caution">
    <text evidence="2">The sequence shown here is derived from an EMBL/GenBank/DDBJ whole genome shotgun (WGS) entry which is preliminary data.</text>
</comment>
<dbReference type="OrthoDB" id="5874107at2759"/>
<sequence>MTVLLLRPRVVRRRRRRRRRRAAATAKAATCGKETLGQPYVRREAVDSLELSPRFAYVLGSAAKQTNNVDVLGLFSTVLLNVCDAQCRFIYFNVGNYGHQHDSRLLERCSLGRGLRQETIQFPEDHPISPGGSPMPFFFLADGGFLLGKRIMKSFPGTTQPQEAIYNLSTKRSTTASHTRETSNCGILYLPPQFRHIVSGKNETTELPKKASHQLLFVRFKQARQHLRLALFTRISSNISRTTELWSIRTTICSFSSVDMLLLSNKTLHTNRSTPSPQPQPSPSPQPQPHSVVAKALDQEISTCKSFGLVAGLNWSVAFVRRTHEAKSRWTFSRQWQSQVSLLHSVSLDLLHSVSLDVATIHLAMKSCICDHLDALKEPYPFWCTALLSTGVSASGHIKGMRMSGEWMSAIELRAAAIVFGINMFVFSKESNLDVIWGREKCYLKDSTLLECAQ</sequence>
<dbReference type="EMBL" id="AZBU02000010">
    <property type="protein sequence ID" value="TKR63055.1"/>
    <property type="molecule type" value="Genomic_DNA"/>
</dbReference>
<organism evidence="2 3">
    <name type="scientific">Steinernema carpocapsae</name>
    <name type="common">Entomopathogenic nematode</name>
    <dbReference type="NCBI Taxonomy" id="34508"/>
    <lineage>
        <taxon>Eukaryota</taxon>
        <taxon>Metazoa</taxon>
        <taxon>Ecdysozoa</taxon>
        <taxon>Nematoda</taxon>
        <taxon>Chromadorea</taxon>
        <taxon>Rhabditida</taxon>
        <taxon>Tylenchina</taxon>
        <taxon>Panagrolaimomorpha</taxon>
        <taxon>Strongyloidoidea</taxon>
        <taxon>Steinernematidae</taxon>
        <taxon>Steinernema</taxon>
    </lineage>
</organism>
<keyword evidence="3" id="KW-1185">Reference proteome</keyword>
<evidence type="ECO:0000313" key="3">
    <source>
        <dbReference type="Proteomes" id="UP000298663"/>
    </source>
</evidence>
<proteinExistence type="predicted"/>
<feature type="region of interest" description="Disordered" evidence="1">
    <location>
        <begin position="269"/>
        <end position="291"/>
    </location>
</feature>
<evidence type="ECO:0000313" key="2">
    <source>
        <dbReference type="EMBL" id="TKR63055.1"/>
    </source>
</evidence>
<name>A0A4V5ZYC0_STECR</name>
<reference evidence="2 3" key="2">
    <citation type="journal article" date="2019" name="G3 (Bethesda)">
        <title>Hybrid Assembly of the Genome of the Entomopathogenic Nematode Steinernema carpocapsae Identifies the X-Chromosome.</title>
        <authorList>
            <person name="Serra L."/>
            <person name="Macchietto M."/>
            <person name="Macias-Munoz A."/>
            <person name="McGill C.J."/>
            <person name="Rodriguez I.M."/>
            <person name="Rodriguez B."/>
            <person name="Murad R."/>
            <person name="Mortazavi A."/>
        </authorList>
    </citation>
    <scope>NUCLEOTIDE SEQUENCE [LARGE SCALE GENOMIC DNA]</scope>
    <source>
        <strain evidence="2 3">ALL</strain>
    </source>
</reference>